<evidence type="ECO:0000256" key="5">
    <source>
        <dbReference type="ARBA" id="ARBA00022989"/>
    </source>
</evidence>
<keyword evidence="5 8" id="KW-1133">Transmembrane helix</keyword>
<gene>
    <name evidence="11" type="ORF">DP116_21255</name>
</gene>
<evidence type="ECO:0000256" key="2">
    <source>
        <dbReference type="ARBA" id="ARBA00008873"/>
    </source>
</evidence>
<dbReference type="InterPro" id="IPR002524">
    <property type="entry name" value="Cation_efflux"/>
</dbReference>
<comment type="caution">
    <text evidence="11">The sequence shown here is derived from an EMBL/GenBank/DDBJ whole genome shotgun (WGS) entry which is preliminary data.</text>
</comment>
<keyword evidence="7 8" id="KW-0472">Membrane</keyword>
<sequence length="315" mass="34478">MTIAPKFEHNHQSDTTAVLSTQKVRRLWIVLGLRSSLLLMELAAGFWTRSLSLLAISGHMLSDIFTLGLALFAAKLSQRPAVGQATFGYRRAEILVALLNGLTLIAIATLIAWKAVGRFQSPEPLSGLPTLIVAALGLAVNSLLISLLYFESHHDLNLRGAFLHVVADAAGFLGVILAASMVYWLNWLWADPVASLFVASLMSLSAFPLVWDSLRVLMELAPQSTDVALVEAALSSFAGVRQVEMLHIWTITSGQVALCAHLVVESMSAFERDKLLEQLQTRLTQEFKVCESTLQMTALNEGDSAPFTLRDRTDY</sequence>
<dbReference type="SUPFAM" id="SSF160240">
    <property type="entry name" value="Cation efflux protein cytoplasmic domain-like"/>
    <property type="match status" value="1"/>
</dbReference>
<feature type="transmembrane region" description="Helical" evidence="8">
    <location>
        <begin position="94"/>
        <end position="116"/>
    </location>
</feature>
<keyword evidence="6" id="KW-0406">Ion transport</keyword>
<dbReference type="RefSeq" id="WP_169157060.1">
    <property type="nucleotide sequence ID" value="NZ_CAWPJE010000192.1"/>
</dbReference>
<dbReference type="PANTHER" id="PTHR11562">
    <property type="entry name" value="CATION EFFLUX PROTEIN/ ZINC TRANSPORTER"/>
    <property type="match status" value="1"/>
</dbReference>
<comment type="similarity">
    <text evidence="2">Belongs to the cation diffusion facilitator (CDF) transporter (TC 2.A.4) family. SLC30A subfamily.</text>
</comment>
<dbReference type="Proteomes" id="UP000718564">
    <property type="component" value="Unassembled WGS sequence"/>
</dbReference>
<dbReference type="InterPro" id="IPR050681">
    <property type="entry name" value="CDF/SLC30A"/>
</dbReference>
<keyword evidence="3" id="KW-0813">Transport</keyword>
<reference evidence="11 12" key="1">
    <citation type="submission" date="2018-06" db="EMBL/GenBank/DDBJ databases">
        <title>Comparative genomics of Brasilonema spp. strains.</title>
        <authorList>
            <person name="Alvarenga D.O."/>
            <person name="Fiore M.F."/>
            <person name="Varani A.M."/>
        </authorList>
    </citation>
    <scope>NUCLEOTIDE SEQUENCE [LARGE SCALE GENOMIC DNA]</scope>
    <source>
        <strain evidence="11 12">SPC951</strain>
    </source>
</reference>
<organism evidence="11 12">
    <name type="scientific">Brasilonema bromeliae SPC951</name>
    <dbReference type="NCBI Taxonomy" id="385972"/>
    <lineage>
        <taxon>Bacteria</taxon>
        <taxon>Bacillati</taxon>
        <taxon>Cyanobacteriota</taxon>
        <taxon>Cyanophyceae</taxon>
        <taxon>Nostocales</taxon>
        <taxon>Scytonemataceae</taxon>
        <taxon>Brasilonema</taxon>
        <taxon>Bromeliae group (in: Brasilonema)</taxon>
    </lineage>
</organism>
<evidence type="ECO:0000256" key="3">
    <source>
        <dbReference type="ARBA" id="ARBA00022448"/>
    </source>
</evidence>
<dbReference type="NCBIfam" id="TIGR01297">
    <property type="entry name" value="CDF"/>
    <property type="match status" value="1"/>
</dbReference>
<evidence type="ECO:0000313" key="11">
    <source>
        <dbReference type="EMBL" id="NMG21836.1"/>
    </source>
</evidence>
<keyword evidence="4 8" id="KW-0812">Transmembrane</keyword>
<feature type="transmembrane region" description="Helical" evidence="8">
    <location>
        <begin position="128"/>
        <end position="150"/>
    </location>
</feature>
<dbReference type="Pfam" id="PF01545">
    <property type="entry name" value="Cation_efflux"/>
    <property type="match status" value="1"/>
</dbReference>
<dbReference type="Pfam" id="PF16916">
    <property type="entry name" value="ZT_dimer"/>
    <property type="match status" value="1"/>
</dbReference>
<dbReference type="PANTHER" id="PTHR11562:SF17">
    <property type="entry name" value="RE54080P-RELATED"/>
    <property type="match status" value="1"/>
</dbReference>
<evidence type="ECO:0000256" key="7">
    <source>
        <dbReference type="ARBA" id="ARBA00023136"/>
    </source>
</evidence>
<evidence type="ECO:0000256" key="8">
    <source>
        <dbReference type="SAM" id="Phobius"/>
    </source>
</evidence>
<dbReference type="InterPro" id="IPR058533">
    <property type="entry name" value="Cation_efflux_TM"/>
</dbReference>
<evidence type="ECO:0000313" key="12">
    <source>
        <dbReference type="Proteomes" id="UP000718564"/>
    </source>
</evidence>
<proteinExistence type="inferred from homology"/>
<feature type="transmembrane region" description="Helical" evidence="8">
    <location>
        <begin position="192"/>
        <end position="211"/>
    </location>
</feature>
<feature type="domain" description="Cation efflux protein cytoplasmic" evidence="10">
    <location>
        <begin position="223"/>
        <end position="296"/>
    </location>
</feature>
<comment type="subcellular location">
    <subcellularLocation>
        <location evidence="1">Membrane</location>
        <topology evidence="1">Multi-pass membrane protein</topology>
    </subcellularLocation>
</comment>
<protein>
    <submittedName>
        <fullName evidence="11">Cation transporter</fullName>
    </submittedName>
</protein>
<evidence type="ECO:0000256" key="1">
    <source>
        <dbReference type="ARBA" id="ARBA00004141"/>
    </source>
</evidence>
<dbReference type="InterPro" id="IPR027469">
    <property type="entry name" value="Cation_efflux_TMD_sf"/>
</dbReference>
<evidence type="ECO:0000256" key="6">
    <source>
        <dbReference type="ARBA" id="ARBA00023065"/>
    </source>
</evidence>
<feature type="transmembrane region" description="Helical" evidence="8">
    <location>
        <begin position="162"/>
        <end position="186"/>
    </location>
</feature>
<evidence type="ECO:0000256" key="4">
    <source>
        <dbReference type="ARBA" id="ARBA00022692"/>
    </source>
</evidence>
<dbReference type="InterPro" id="IPR036837">
    <property type="entry name" value="Cation_efflux_CTD_sf"/>
</dbReference>
<feature type="transmembrane region" description="Helical" evidence="8">
    <location>
        <begin position="53"/>
        <end position="74"/>
    </location>
</feature>
<dbReference type="Gene3D" id="1.20.1510.10">
    <property type="entry name" value="Cation efflux protein transmembrane domain"/>
    <property type="match status" value="1"/>
</dbReference>
<dbReference type="EMBL" id="QMEB01000197">
    <property type="protein sequence ID" value="NMG21836.1"/>
    <property type="molecule type" value="Genomic_DNA"/>
</dbReference>
<feature type="domain" description="Cation efflux protein transmembrane" evidence="9">
    <location>
        <begin position="28"/>
        <end position="218"/>
    </location>
</feature>
<name>A0ABX1PD93_9CYAN</name>
<evidence type="ECO:0000259" key="10">
    <source>
        <dbReference type="Pfam" id="PF16916"/>
    </source>
</evidence>
<evidence type="ECO:0000259" key="9">
    <source>
        <dbReference type="Pfam" id="PF01545"/>
    </source>
</evidence>
<accession>A0ABX1PD93</accession>
<keyword evidence="12" id="KW-1185">Reference proteome</keyword>
<feature type="transmembrane region" description="Helical" evidence="8">
    <location>
        <begin position="27"/>
        <end position="47"/>
    </location>
</feature>
<dbReference type="SUPFAM" id="SSF161111">
    <property type="entry name" value="Cation efflux protein transmembrane domain-like"/>
    <property type="match status" value="1"/>
</dbReference>
<dbReference type="InterPro" id="IPR027470">
    <property type="entry name" value="Cation_efflux_CTD"/>
</dbReference>